<evidence type="ECO:0000313" key="1">
    <source>
        <dbReference type="EMBL" id="REC59648.1"/>
    </source>
</evidence>
<dbReference type="AlphaFoldDB" id="A0A3D9C1P9"/>
<evidence type="ECO:0000313" key="2">
    <source>
        <dbReference type="Proteomes" id="UP000256686"/>
    </source>
</evidence>
<proteinExistence type="predicted"/>
<comment type="caution">
    <text evidence="1">The sequence shown here is derived from an EMBL/GenBank/DDBJ whole genome shotgun (WGS) entry which is preliminary data.</text>
</comment>
<gene>
    <name evidence="1" type="ORF">DRF65_24960</name>
</gene>
<protein>
    <submittedName>
        <fullName evidence="1">Uncharacterized protein</fullName>
    </submittedName>
</protein>
<accession>A0A3D9C1P9</accession>
<reference evidence="2" key="1">
    <citation type="submission" date="2018-06" db="EMBL/GenBank/DDBJ databases">
        <authorList>
            <person name="Lum Nde A."/>
            <person name="Hugo C."/>
        </authorList>
    </citation>
    <scope>NUCLEOTIDE SEQUENCE [LARGE SCALE GENOMIC DNA]</scope>
    <source>
        <strain evidence="2">1_F178</strain>
    </source>
</reference>
<sequence>MKIMKKIFLMVLTFISIHGYRSQNKNTEVKEIDVELKELAISNPASIILLGISPSELETPKSKKGIVLSLVNSFKKSEGIPDTYAFEITPYWLLRSKGMNSLKYAGFKEYDGKVYKQNVFNDLNKASFSLGFVRDLILNSDDDIKNPAFSVSVRGTLIKIRTQDNLKKIVKEDSAKKAQLKLISKYLSDKELEIEQKCIDENLSPSDCEDLLEGSLSKLLKKYEENENGLKNVDYYRSLLEASPILAVDFAGGYSTFFSDNKFSNSRFGKLGFWLTLNTGFDFTKKENPEAEKKLNFYGIVRYLDDGTTLDINQQFLRTKNYDFGGKAEFTYKRFSVSWEYIYRINDIEKTFRTNGLLAYKVSDKVYINAAFGKNYGEKDNLISFLGLNWGLDSEKSSVFVNTPDEKKIE</sequence>
<organism evidence="1 2">
    <name type="scientific">Chryseobacterium pennae</name>
    <dbReference type="NCBI Taxonomy" id="2258962"/>
    <lineage>
        <taxon>Bacteria</taxon>
        <taxon>Pseudomonadati</taxon>
        <taxon>Bacteroidota</taxon>
        <taxon>Flavobacteriia</taxon>
        <taxon>Flavobacteriales</taxon>
        <taxon>Weeksellaceae</taxon>
        <taxon>Chryseobacterium group</taxon>
        <taxon>Chryseobacterium</taxon>
    </lineage>
</organism>
<keyword evidence="2" id="KW-1185">Reference proteome</keyword>
<dbReference type="EMBL" id="QNVT01000034">
    <property type="protein sequence ID" value="REC59648.1"/>
    <property type="molecule type" value="Genomic_DNA"/>
</dbReference>
<dbReference type="Proteomes" id="UP000256686">
    <property type="component" value="Unassembled WGS sequence"/>
</dbReference>
<name>A0A3D9C1P9_9FLAO</name>